<protein>
    <submittedName>
        <fullName evidence="1">Uncharacterized protein</fullName>
    </submittedName>
</protein>
<reference evidence="1 2" key="1">
    <citation type="journal article" date="2021" name="Hortic Res">
        <title>High-quality reference genome and annotation aids understanding of berry development for evergreen blueberry (Vaccinium darrowii).</title>
        <authorList>
            <person name="Yu J."/>
            <person name="Hulse-Kemp A.M."/>
            <person name="Babiker E."/>
            <person name="Staton M."/>
        </authorList>
    </citation>
    <scope>NUCLEOTIDE SEQUENCE [LARGE SCALE GENOMIC DNA]</scope>
    <source>
        <strain evidence="2">cv. NJ 8807/NJ 8810</strain>
        <tissue evidence="1">Young leaf</tissue>
    </source>
</reference>
<sequence length="342" mass="38315">MLDEDKVEEIDGEIVDAIIEDDKEKLISLIHTPGLRPSNSMYNTACHLLDKICSFDAVNCATSLLDGELSPVIRQVDVKKPMMGNGAAFPLHFAANRGASVDTKLRCRLGMQHRSGLLPLEIALDVVSGYLPRDFGATFQLIAPLCHPILKHPLKAIKLLSSYSKNVEKKAYYYAMEGELTEFIVLLAVAHEKVLVPITFSKQDGDCWNGSMTLDQWLAYEFGSLHNEENKVLGSFAKMNVTGIERKERPLESLSQLHYCWKFLGRPEGKERYDKVEKDVTLMLEKAGCRLKDGDFDSNMGNWMNSGDSTRSLPFLHPHLSLQSTCNFPSRVGLLIFTMLST</sequence>
<evidence type="ECO:0000313" key="2">
    <source>
        <dbReference type="Proteomes" id="UP000828048"/>
    </source>
</evidence>
<dbReference type="Proteomes" id="UP000828048">
    <property type="component" value="Chromosome 5"/>
</dbReference>
<accession>A0ACB7XYW4</accession>
<gene>
    <name evidence="1" type="ORF">Vadar_010881</name>
</gene>
<keyword evidence="2" id="KW-1185">Reference proteome</keyword>
<comment type="caution">
    <text evidence="1">The sequence shown here is derived from an EMBL/GenBank/DDBJ whole genome shotgun (WGS) entry which is preliminary data.</text>
</comment>
<dbReference type="EMBL" id="CM037155">
    <property type="protein sequence ID" value="KAH7846183.1"/>
    <property type="molecule type" value="Genomic_DNA"/>
</dbReference>
<name>A0ACB7XYW4_9ERIC</name>
<proteinExistence type="predicted"/>
<organism evidence="1 2">
    <name type="scientific">Vaccinium darrowii</name>
    <dbReference type="NCBI Taxonomy" id="229202"/>
    <lineage>
        <taxon>Eukaryota</taxon>
        <taxon>Viridiplantae</taxon>
        <taxon>Streptophyta</taxon>
        <taxon>Embryophyta</taxon>
        <taxon>Tracheophyta</taxon>
        <taxon>Spermatophyta</taxon>
        <taxon>Magnoliopsida</taxon>
        <taxon>eudicotyledons</taxon>
        <taxon>Gunneridae</taxon>
        <taxon>Pentapetalae</taxon>
        <taxon>asterids</taxon>
        <taxon>Ericales</taxon>
        <taxon>Ericaceae</taxon>
        <taxon>Vaccinioideae</taxon>
        <taxon>Vaccinieae</taxon>
        <taxon>Vaccinium</taxon>
    </lineage>
</organism>
<evidence type="ECO:0000313" key="1">
    <source>
        <dbReference type="EMBL" id="KAH7846183.1"/>
    </source>
</evidence>